<keyword evidence="2 3" id="KW-0175">Coiled coil</keyword>
<dbReference type="InterPro" id="IPR031211">
    <property type="entry name" value="Nestin"/>
</dbReference>
<name>A0A444V4F2_ACIRT</name>
<dbReference type="PROSITE" id="PS51842">
    <property type="entry name" value="IF_ROD_2"/>
    <property type="match status" value="1"/>
</dbReference>
<sequence length="309" mass="36204">MEVTFGRVSGQQPQQKALLGEEKFQMWDLNKRLESYLSKVKFLEEENELLRGEIDHLKKDRGARSWKAAFEEELRQAREKVEEAWRRKDRAELERDNLSEEMEGVRARRHKEITAQEEVKERLRETSKVLEEERRSQIWMREKAAQLEKELQLMMEVHQEETLSLKTQISESRKKSVAPSSFSSSSSLRLGDLGLDYSRRAAETWKTATEAYQNQVAHLEDTLAQARARLAQVSEEKKEGYLRAQGLAKELEGARVRKEMLEEKVSMQWGRQQRELEKIQVIHFFDFPHKVHPGVHLCQIAVTDTSNKA</sequence>
<dbReference type="PANTHER" id="PTHR47051">
    <property type="entry name" value="NESTIN"/>
    <property type="match status" value="1"/>
</dbReference>
<dbReference type="EMBL" id="SCEB01002503">
    <property type="protein sequence ID" value="RXM95286.1"/>
    <property type="molecule type" value="Genomic_DNA"/>
</dbReference>
<feature type="compositionally biased region" description="Low complexity" evidence="4">
    <location>
        <begin position="177"/>
        <end position="187"/>
    </location>
</feature>
<evidence type="ECO:0000256" key="2">
    <source>
        <dbReference type="ARBA" id="ARBA00023054"/>
    </source>
</evidence>
<dbReference type="GO" id="GO:0019215">
    <property type="term" value="F:intermediate filament binding"/>
    <property type="evidence" value="ECO:0007669"/>
    <property type="project" value="InterPro"/>
</dbReference>
<feature type="domain" description="IF rod" evidence="5">
    <location>
        <begin position="22"/>
        <end position="309"/>
    </location>
</feature>
<dbReference type="GO" id="GO:0005882">
    <property type="term" value="C:intermediate filament"/>
    <property type="evidence" value="ECO:0007669"/>
    <property type="project" value="UniProtKB-KW"/>
</dbReference>
<dbReference type="PANTHER" id="PTHR47051:SF1">
    <property type="entry name" value="NESTIN"/>
    <property type="match status" value="1"/>
</dbReference>
<feature type="region of interest" description="Disordered" evidence="4">
    <location>
        <begin position="168"/>
        <end position="187"/>
    </location>
</feature>
<dbReference type="Pfam" id="PF00038">
    <property type="entry name" value="Filament"/>
    <property type="match status" value="1"/>
</dbReference>
<feature type="coiled-coil region" evidence="3">
    <location>
        <begin position="26"/>
        <end position="136"/>
    </location>
</feature>
<dbReference type="Gene3D" id="1.20.5.1160">
    <property type="entry name" value="Vasodilator-stimulated phosphoprotein"/>
    <property type="match status" value="1"/>
</dbReference>
<evidence type="ECO:0000256" key="3">
    <source>
        <dbReference type="SAM" id="Coils"/>
    </source>
</evidence>
<gene>
    <name evidence="6" type="ORF">EOD39_17043</name>
</gene>
<evidence type="ECO:0000256" key="1">
    <source>
        <dbReference type="ARBA" id="ARBA00022754"/>
    </source>
</evidence>
<accession>A0A444V4F2</accession>
<comment type="caution">
    <text evidence="6">The sequence shown here is derived from an EMBL/GenBank/DDBJ whole genome shotgun (WGS) entry which is preliminary data.</text>
</comment>
<dbReference type="GO" id="GO:0031730">
    <property type="term" value="F:CCR5 chemokine receptor binding"/>
    <property type="evidence" value="ECO:0007669"/>
    <property type="project" value="TreeGrafter"/>
</dbReference>
<feature type="coiled-coil region" evidence="3">
    <location>
        <begin position="209"/>
        <end position="264"/>
    </location>
</feature>
<dbReference type="AlphaFoldDB" id="A0A444V4F2"/>
<evidence type="ECO:0000313" key="7">
    <source>
        <dbReference type="Proteomes" id="UP000289886"/>
    </source>
</evidence>
<evidence type="ECO:0000259" key="5">
    <source>
        <dbReference type="PROSITE" id="PS51842"/>
    </source>
</evidence>
<dbReference type="InterPro" id="IPR039008">
    <property type="entry name" value="IF_rod_dom"/>
</dbReference>
<evidence type="ECO:0000313" key="6">
    <source>
        <dbReference type="EMBL" id="RXM95286.1"/>
    </source>
</evidence>
<dbReference type="SUPFAM" id="SSF64593">
    <property type="entry name" value="Intermediate filament protein, coiled coil region"/>
    <property type="match status" value="1"/>
</dbReference>
<proteinExistence type="predicted"/>
<protein>
    <submittedName>
        <fullName evidence="6">Nestin</fullName>
    </submittedName>
</protein>
<organism evidence="6 7">
    <name type="scientific">Acipenser ruthenus</name>
    <name type="common">Sterlet sturgeon</name>
    <dbReference type="NCBI Taxonomy" id="7906"/>
    <lineage>
        <taxon>Eukaryota</taxon>
        <taxon>Metazoa</taxon>
        <taxon>Chordata</taxon>
        <taxon>Craniata</taxon>
        <taxon>Vertebrata</taxon>
        <taxon>Euteleostomi</taxon>
        <taxon>Actinopterygii</taxon>
        <taxon>Chondrostei</taxon>
        <taxon>Acipenseriformes</taxon>
        <taxon>Acipenseridae</taxon>
        <taxon>Acipenser</taxon>
    </lineage>
</organism>
<dbReference type="Proteomes" id="UP000289886">
    <property type="component" value="Unassembled WGS sequence"/>
</dbReference>
<reference evidence="6 7" key="1">
    <citation type="submission" date="2019-01" db="EMBL/GenBank/DDBJ databases">
        <title>Draft Genome and Complete Hox-Cluster Characterization of the Sterlet Sturgeon (Acipenser ruthenus).</title>
        <authorList>
            <person name="Wei Q."/>
        </authorList>
    </citation>
    <scope>NUCLEOTIDE SEQUENCE [LARGE SCALE GENOMIC DNA]</scope>
    <source>
        <strain evidence="6">WHYD16114868_AA</strain>
        <tissue evidence="6">Blood</tissue>
    </source>
</reference>
<keyword evidence="7" id="KW-1185">Reference proteome</keyword>
<evidence type="ECO:0000256" key="4">
    <source>
        <dbReference type="SAM" id="MobiDB-lite"/>
    </source>
</evidence>
<keyword evidence="1" id="KW-0403">Intermediate filament</keyword>
<dbReference type="SMART" id="SM01391">
    <property type="entry name" value="Filament"/>
    <property type="match status" value="1"/>
</dbReference>
<dbReference type="GO" id="GO:0030844">
    <property type="term" value="P:positive regulation of intermediate filament depolymerization"/>
    <property type="evidence" value="ECO:0007669"/>
    <property type="project" value="TreeGrafter"/>
</dbReference>